<name>A0A645DFQ6_9ZZZZ</name>
<accession>A0A645DFQ6</accession>
<dbReference type="EMBL" id="VSSQ01035746">
    <property type="protein sequence ID" value="MPM88055.1"/>
    <property type="molecule type" value="Genomic_DNA"/>
</dbReference>
<dbReference type="AlphaFoldDB" id="A0A645DFQ6"/>
<comment type="caution">
    <text evidence="1">The sequence shown here is derived from an EMBL/GenBank/DDBJ whole genome shotgun (WGS) entry which is preliminary data.</text>
</comment>
<proteinExistence type="predicted"/>
<organism evidence="1">
    <name type="scientific">bioreactor metagenome</name>
    <dbReference type="NCBI Taxonomy" id="1076179"/>
    <lineage>
        <taxon>unclassified sequences</taxon>
        <taxon>metagenomes</taxon>
        <taxon>ecological metagenomes</taxon>
    </lineage>
</organism>
<evidence type="ECO:0000313" key="1">
    <source>
        <dbReference type="EMBL" id="MPM88055.1"/>
    </source>
</evidence>
<protein>
    <submittedName>
        <fullName evidence="1">Uncharacterized protein</fullName>
    </submittedName>
</protein>
<gene>
    <name evidence="1" type="ORF">SDC9_135156</name>
</gene>
<reference evidence="1" key="1">
    <citation type="submission" date="2019-08" db="EMBL/GenBank/DDBJ databases">
        <authorList>
            <person name="Kucharzyk K."/>
            <person name="Murdoch R.W."/>
            <person name="Higgins S."/>
            <person name="Loffler F."/>
        </authorList>
    </citation>
    <scope>NUCLEOTIDE SEQUENCE</scope>
</reference>
<sequence length="65" mass="6908">MVWSLQHGCGHKANVHLAARIPVSCRHRDLLLDGACLVAFTTGAIGGMHPRHTVCPYESRGSASG</sequence>